<comment type="caution">
    <text evidence="2">The sequence shown here is derived from an EMBL/GenBank/DDBJ whole genome shotgun (WGS) entry which is preliminary data.</text>
</comment>
<accession>A0AAE3W0V9</accession>
<evidence type="ECO:0000259" key="1">
    <source>
        <dbReference type="PROSITE" id="PS50943"/>
    </source>
</evidence>
<dbReference type="AlphaFoldDB" id="A0AAE3W0V9"/>
<dbReference type="Pfam" id="PF13560">
    <property type="entry name" value="HTH_31"/>
    <property type="match status" value="1"/>
</dbReference>
<dbReference type="RefSeq" id="WP_307242146.1">
    <property type="nucleotide sequence ID" value="NZ_JAUSUZ010000001.1"/>
</dbReference>
<dbReference type="InterPro" id="IPR001387">
    <property type="entry name" value="Cro/C1-type_HTH"/>
</dbReference>
<organism evidence="2 3">
    <name type="scientific">Catenuloplanes indicus</name>
    <dbReference type="NCBI Taxonomy" id="137267"/>
    <lineage>
        <taxon>Bacteria</taxon>
        <taxon>Bacillati</taxon>
        <taxon>Actinomycetota</taxon>
        <taxon>Actinomycetes</taxon>
        <taxon>Micromonosporales</taxon>
        <taxon>Micromonosporaceae</taxon>
        <taxon>Catenuloplanes</taxon>
    </lineage>
</organism>
<dbReference type="SMART" id="SM00530">
    <property type="entry name" value="HTH_XRE"/>
    <property type="match status" value="1"/>
</dbReference>
<proteinExistence type="predicted"/>
<protein>
    <submittedName>
        <fullName evidence="2">Transcriptional regulator with XRE-family HTH domain</fullName>
    </submittedName>
</protein>
<dbReference type="SUPFAM" id="SSF47413">
    <property type="entry name" value="lambda repressor-like DNA-binding domains"/>
    <property type="match status" value="1"/>
</dbReference>
<dbReference type="PROSITE" id="PS50943">
    <property type="entry name" value="HTH_CROC1"/>
    <property type="match status" value="1"/>
</dbReference>
<feature type="domain" description="HTH cro/C1-type" evidence="1">
    <location>
        <begin position="20"/>
        <end position="73"/>
    </location>
</feature>
<dbReference type="Gene3D" id="1.10.260.40">
    <property type="entry name" value="lambda repressor-like DNA-binding domains"/>
    <property type="match status" value="1"/>
</dbReference>
<dbReference type="CDD" id="cd00093">
    <property type="entry name" value="HTH_XRE"/>
    <property type="match status" value="1"/>
</dbReference>
<evidence type="ECO:0000313" key="2">
    <source>
        <dbReference type="EMBL" id="MDQ0367843.1"/>
    </source>
</evidence>
<dbReference type="InterPro" id="IPR043917">
    <property type="entry name" value="DUF5753"/>
</dbReference>
<sequence length="278" mass="30565">MPTDQTGTAHPMLRALGHELRLARERKGITQEALAAKIHFSNTHVSAVETGKRPPSAELIHRADDALTTGGLLGRLLDAAHEAASREIMPEWFRPWADIEQTATALRTYQQFVISGLLQTPDYARAVLRAGMLTTDETALQRATDARIQRQQILTSKTPPELIMILEESVLHRPIGSPEIMRAQLDSLITASTAGRVELHILPTDIGAHRGMSGSFVLASVPHAPDLALLDTQLRDLMIESPEAVDALRRTWEGLLGEALPQRLSINLIKEAAQTWTI</sequence>
<evidence type="ECO:0000313" key="3">
    <source>
        <dbReference type="Proteomes" id="UP001240236"/>
    </source>
</evidence>
<gene>
    <name evidence="2" type="ORF">J2S42_004512</name>
</gene>
<dbReference type="InterPro" id="IPR010982">
    <property type="entry name" value="Lambda_DNA-bd_dom_sf"/>
</dbReference>
<dbReference type="Pfam" id="PF19054">
    <property type="entry name" value="DUF5753"/>
    <property type="match status" value="1"/>
</dbReference>
<dbReference type="EMBL" id="JAUSUZ010000001">
    <property type="protein sequence ID" value="MDQ0367843.1"/>
    <property type="molecule type" value="Genomic_DNA"/>
</dbReference>
<name>A0AAE3W0V9_9ACTN</name>
<dbReference type="GO" id="GO:0003677">
    <property type="term" value="F:DNA binding"/>
    <property type="evidence" value="ECO:0007669"/>
    <property type="project" value="InterPro"/>
</dbReference>
<reference evidence="2 3" key="1">
    <citation type="submission" date="2023-07" db="EMBL/GenBank/DDBJ databases">
        <title>Sequencing the genomes of 1000 actinobacteria strains.</title>
        <authorList>
            <person name="Klenk H.-P."/>
        </authorList>
    </citation>
    <scope>NUCLEOTIDE SEQUENCE [LARGE SCALE GENOMIC DNA]</scope>
    <source>
        <strain evidence="2 3">DSM 44709</strain>
    </source>
</reference>
<dbReference type="Proteomes" id="UP001240236">
    <property type="component" value="Unassembled WGS sequence"/>
</dbReference>
<keyword evidence="3" id="KW-1185">Reference proteome</keyword>